<dbReference type="AlphaFoldDB" id="A0A1R3KCL0"/>
<dbReference type="Proteomes" id="UP000187203">
    <property type="component" value="Unassembled WGS sequence"/>
</dbReference>
<gene>
    <name evidence="1" type="ORF">COLO4_09276</name>
</gene>
<organism evidence="1 2">
    <name type="scientific">Corchorus olitorius</name>
    <dbReference type="NCBI Taxonomy" id="93759"/>
    <lineage>
        <taxon>Eukaryota</taxon>
        <taxon>Viridiplantae</taxon>
        <taxon>Streptophyta</taxon>
        <taxon>Embryophyta</taxon>
        <taxon>Tracheophyta</taxon>
        <taxon>Spermatophyta</taxon>
        <taxon>Magnoliopsida</taxon>
        <taxon>eudicotyledons</taxon>
        <taxon>Gunneridae</taxon>
        <taxon>Pentapetalae</taxon>
        <taxon>rosids</taxon>
        <taxon>malvids</taxon>
        <taxon>Malvales</taxon>
        <taxon>Malvaceae</taxon>
        <taxon>Grewioideae</taxon>
        <taxon>Apeibeae</taxon>
        <taxon>Corchorus</taxon>
    </lineage>
</organism>
<comment type="caution">
    <text evidence="1">The sequence shown here is derived from an EMBL/GenBank/DDBJ whole genome shotgun (WGS) entry which is preliminary data.</text>
</comment>
<proteinExistence type="predicted"/>
<dbReference type="EMBL" id="AWUE01014188">
    <property type="protein sequence ID" value="OMP04815.1"/>
    <property type="molecule type" value="Genomic_DNA"/>
</dbReference>
<evidence type="ECO:0000313" key="1">
    <source>
        <dbReference type="EMBL" id="OMP04815.1"/>
    </source>
</evidence>
<evidence type="ECO:0000313" key="2">
    <source>
        <dbReference type="Proteomes" id="UP000187203"/>
    </source>
</evidence>
<keyword evidence="2" id="KW-1185">Reference proteome</keyword>
<accession>A0A1R3KCL0</accession>
<reference evidence="2" key="1">
    <citation type="submission" date="2013-09" db="EMBL/GenBank/DDBJ databases">
        <title>Corchorus olitorius genome sequencing.</title>
        <authorList>
            <person name="Alam M."/>
            <person name="Haque M.S."/>
            <person name="Islam M.S."/>
            <person name="Emdad E.M."/>
            <person name="Islam M.M."/>
            <person name="Ahmed B."/>
            <person name="Halim A."/>
            <person name="Hossen Q.M.M."/>
            <person name="Hossain M.Z."/>
            <person name="Ahmed R."/>
            <person name="Khan M.M."/>
            <person name="Islam R."/>
            <person name="Rashid M.M."/>
            <person name="Khan S.A."/>
            <person name="Rahman M.S."/>
            <person name="Alam M."/>
            <person name="Yahiya A.S."/>
            <person name="Khan M.S."/>
            <person name="Azam M.S."/>
            <person name="Haque T."/>
            <person name="Lashkar M.Z.H."/>
            <person name="Akhand A.I."/>
            <person name="Morshed G."/>
            <person name="Roy S."/>
            <person name="Uddin K.S."/>
            <person name="Rabeya T."/>
            <person name="Hossain A.S."/>
            <person name="Chowdhury A."/>
            <person name="Snigdha A.R."/>
            <person name="Mortoza M.S."/>
            <person name="Matin S.A."/>
            <person name="Hoque S.M.E."/>
            <person name="Islam M.K."/>
            <person name="Roy D.K."/>
            <person name="Haider R."/>
            <person name="Moosa M.M."/>
            <person name="Elias S.M."/>
            <person name="Hasan A.M."/>
            <person name="Jahan S."/>
            <person name="Shafiuddin M."/>
            <person name="Mahmood N."/>
            <person name="Shommy N.S."/>
        </authorList>
    </citation>
    <scope>NUCLEOTIDE SEQUENCE [LARGE SCALE GENOMIC DNA]</scope>
    <source>
        <strain evidence="2">cv. O-4</strain>
    </source>
</reference>
<sequence length="49" mass="5368">MLKAVSREVKVGARFRAARRADLEVLGFIGAPLRWPGTTQQWRGEGGDG</sequence>
<protein>
    <submittedName>
        <fullName evidence="1">Uncharacterized protein</fullName>
    </submittedName>
</protein>
<name>A0A1R3KCL0_9ROSI</name>